<keyword evidence="3" id="KW-0067">ATP-binding</keyword>
<dbReference type="InterPro" id="IPR008266">
    <property type="entry name" value="Tyr_kinase_AS"/>
</dbReference>
<dbReference type="GO" id="GO:0004714">
    <property type="term" value="F:transmembrane receptor protein tyrosine kinase activity"/>
    <property type="evidence" value="ECO:0007669"/>
    <property type="project" value="UniProtKB-EC"/>
</dbReference>
<keyword evidence="3" id="KW-0547">Nucleotide-binding</keyword>
<feature type="binding site" evidence="3">
    <location>
        <position position="240"/>
    </location>
    <ligand>
        <name>ATP</name>
        <dbReference type="ChEBI" id="CHEBI:30616"/>
    </ligand>
</feature>
<dbReference type="Gene3D" id="1.10.510.10">
    <property type="entry name" value="Transferase(Phosphotransferase) domain 1"/>
    <property type="match status" value="1"/>
</dbReference>
<dbReference type="InterPro" id="IPR001245">
    <property type="entry name" value="Ser-Thr/Tyr_kinase_cat_dom"/>
</dbReference>
<keyword evidence="6" id="KW-0808">Transferase</keyword>
<dbReference type="Gene3D" id="3.30.200.20">
    <property type="entry name" value="Phosphorylase Kinase, domain 1"/>
    <property type="match status" value="1"/>
</dbReference>
<keyword evidence="7" id="KW-1185">Reference proteome</keyword>
<dbReference type="GO" id="GO:0005524">
    <property type="term" value="F:ATP binding"/>
    <property type="evidence" value="ECO:0007669"/>
    <property type="project" value="UniProtKB-UniRule"/>
</dbReference>
<evidence type="ECO:0000259" key="5">
    <source>
        <dbReference type="PROSITE" id="PS50011"/>
    </source>
</evidence>
<comment type="catalytic activity">
    <reaction evidence="2">
        <text>L-tyrosyl-[protein] + ATP = O-phospho-L-tyrosyl-[protein] + ADP + H(+)</text>
        <dbReference type="Rhea" id="RHEA:10596"/>
        <dbReference type="Rhea" id="RHEA-COMP:10136"/>
        <dbReference type="Rhea" id="RHEA-COMP:20101"/>
        <dbReference type="ChEBI" id="CHEBI:15378"/>
        <dbReference type="ChEBI" id="CHEBI:30616"/>
        <dbReference type="ChEBI" id="CHEBI:46858"/>
        <dbReference type="ChEBI" id="CHEBI:61978"/>
        <dbReference type="ChEBI" id="CHEBI:456216"/>
        <dbReference type="EC" id="2.7.10.1"/>
    </reaction>
</comment>
<evidence type="ECO:0000313" key="6">
    <source>
        <dbReference type="EMBL" id="KAJ8048430.1"/>
    </source>
</evidence>
<keyword evidence="4" id="KW-0472">Membrane</keyword>
<dbReference type="InterPro" id="IPR000719">
    <property type="entry name" value="Prot_kinase_dom"/>
</dbReference>
<dbReference type="PROSITE" id="PS50011">
    <property type="entry name" value="PROTEIN_KINASE_DOM"/>
    <property type="match status" value="1"/>
</dbReference>
<evidence type="ECO:0000256" key="1">
    <source>
        <dbReference type="ARBA" id="ARBA00004167"/>
    </source>
</evidence>
<comment type="caution">
    <text evidence="6">The sequence shown here is derived from an EMBL/GenBank/DDBJ whole genome shotgun (WGS) entry which is preliminary data.</text>
</comment>
<keyword evidence="4" id="KW-1133">Transmembrane helix</keyword>
<feature type="transmembrane region" description="Helical" evidence="4">
    <location>
        <begin position="144"/>
        <end position="167"/>
    </location>
</feature>
<dbReference type="GO" id="GO:0043235">
    <property type="term" value="C:receptor complex"/>
    <property type="evidence" value="ECO:0007669"/>
    <property type="project" value="TreeGrafter"/>
</dbReference>
<keyword evidence="6" id="KW-0418">Kinase</keyword>
<evidence type="ECO:0000256" key="3">
    <source>
        <dbReference type="PROSITE-ProRule" id="PRU10141"/>
    </source>
</evidence>
<evidence type="ECO:0000313" key="7">
    <source>
        <dbReference type="Proteomes" id="UP001152320"/>
    </source>
</evidence>
<dbReference type="PANTHER" id="PTHR24416:SF620">
    <property type="entry name" value="TYROSINE-PROTEIN KINASE RECEPTOR TORSO"/>
    <property type="match status" value="1"/>
</dbReference>
<sequence>MYDDWFAFTEGSSRKVWFGLEIKVHKKLTSQKIRGKNLWRLGAWISPYEDGSGKRFSEKRNILRGKDRSKEYFSVFYHPWDWPNLKYTMDFIGGGCKDYRFFCVQFGLTENPQPVYDLPITLQAVNNKTNRLIDCVPLGECKGLSLWVIVTILLLLIVVIAVFIIVWRRRTASLKQKSALTSPLLCEIMRDVDPILKSKEIHPSNVELHNELGRGKFGVVYKATVHNLEGTSEAFEAAVKTSNEMAEQEERKELVEEMKIMVHLGDHPNILPLLASCSVREPYYLITVCMEYGDLLHFLRKCRKKDNIEKDSTFKVGEKEKLMIALQIAKGMAYVREQRFYHGDLAARNILVGEGLDIKISDFGLSEDLYTKAYKRRAKEQAIPIKWCSLETILHGICSSDADICAESEGYLKFDLQPMAGPTRTLDSSDGLFNADISFGWEPIMADNEKINIPVPLTGDDAIPTDDHNEDNFAPIHEEDDNINIDDLQEFMMIEWSFNTDGDTIDTSGAKNVYVES</sequence>
<dbReference type="PANTHER" id="PTHR24416">
    <property type="entry name" value="TYROSINE-PROTEIN KINASE RECEPTOR"/>
    <property type="match status" value="1"/>
</dbReference>
<gene>
    <name evidence="6" type="ORF">HOLleu_00745</name>
</gene>
<dbReference type="PROSITE" id="PS00107">
    <property type="entry name" value="PROTEIN_KINASE_ATP"/>
    <property type="match status" value="1"/>
</dbReference>
<dbReference type="SUPFAM" id="SSF56112">
    <property type="entry name" value="Protein kinase-like (PK-like)"/>
    <property type="match status" value="1"/>
</dbReference>
<name>A0A9Q1CP14_HOLLE</name>
<dbReference type="AlphaFoldDB" id="A0A9Q1CP14"/>
<dbReference type="PROSITE" id="PS00109">
    <property type="entry name" value="PROTEIN_KINASE_TYR"/>
    <property type="match status" value="1"/>
</dbReference>
<feature type="domain" description="Protein kinase" evidence="5">
    <location>
        <begin position="206"/>
        <end position="517"/>
    </location>
</feature>
<reference evidence="6" key="1">
    <citation type="submission" date="2021-10" db="EMBL/GenBank/DDBJ databases">
        <title>Tropical sea cucumber genome reveals ecological adaptation and Cuvierian tubules defense mechanism.</title>
        <authorList>
            <person name="Chen T."/>
        </authorList>
    </citation>
    <scope>NUCLEOTIDE SEQUENCE</scope>
    <source>
        <strain evidence="6">Nanhai2018</strain>
        <tissue evidence="6">Muscle</tissue>
    </source>
</reference>
<dbReference type="EMBL" id="JAIZAY010000001">
    <property type="protein sequence ID" value="KAJ8048430.1"/>
    <property type="molecule type" value="Genomic_DNA"/>
</dbReference>
<keyword evidence="4 6" id="KW-0812">Transmembrane</keyword>
<dbReference type="GO" id="GO:0007169">
    <property type="term" value="P:cell surface receptor protein tyrosine kinase signaling pathway"/>
    <property type="evidence" value="ECO:0007669"/>
    <property type="project" value="TreeGrafter"/>
</dbReference>
<dbReference type="GO" id="GO:0005886">
    <property type="term" value="C:plasma membrane"/>
    <property type="evidence" value="ECO:0007669"/>
    <property type="project" value="TreeGrafter"/>
</dbReference>
<evidence type="ECO:0000256" key="2">
    <source>
        <dbReference type="ARBA" id="ARBA00051243"/>
    </source>
</evidence>
<dbReference type="Proteomes" id="UP001152320">
    <property type="component" value="Chromosome 1"/>
</dbReference>
<dbReference type="InterPro" id="IPR050122">
    <property type="entry name" value="RTK"/>
</dbReference>
<proteinExistence type="predicted"/>
<dbReference type="Pfam" id="PF07714">
    <property type="entry name" value="PK_Tyr_Ser-Thr"/>
    <property type="match status" value="1"/>
</dbReference>
<dbReference type="OrthoDB" id="4062651at2759"/>
<evidence type="ECO:0000256" key="4">
    <source>
        <dbReference type="SAM" id="Phobius"/>
    </source>
</evidence>
<comment type="subcellular location">
    <subcellularLocation>
        <location evidence="1">Membrane</location>
        <topology evidence="1">Single-pass membrane protein</topology>
    </subcellularLocation>
</comment>
<protein>
    <submittedName>
        <fullName evidence="6">Inactive tyrosine-protein kinase transmembrane receptor ROR1</fullName>
    </submittedName>
</protein>
<accession>A0A9Q1CP14</accession>
<dbReference type="InterPro" id="IPR011009">
    <property type="entry name" value="Kinase-like_dom_sf"/>
</dbReference>
<organism evidence="6 7">
    <name type="scientific">Holothuria leucospilota</name>
    <name type="common">Black long sea cucumber</name>
    <name type="synonym">Mertensiothuria leucospilota</name>
    <dbReference type="NCBI Taxonomy" id="206669"/>
    <lineage>
        <taxon>Eukaryota</taxon>
        <taxon>Metazoa</taxon>
        <taxon>Echinodermata</taxon>
        <taxon>Eleutherozoa</taxon>
        <taxon>Echinozoa</taxon>
        <taxon>Holothuroidea</taxon>
        <taxon>Aspidochirotacea</taxon>
        <taxon>Aspidochirotida</taxon>
        <taxon>Holothuriidae</taxon>
        <taxon>Holothuria</taxon>
    </lineage>
</organism>
<dbReference type="InterPro" id="IPR017441">
    <property type="entry name" value="Protein_kinase_ATP_BS"/>
</dbReference>
<keyword evidence="6" id="KW-0675">Receptor</keyword>
<dbReference type="PRINTS" id="PR00109">
    <property type="entry name" value="TYRKINASE"/>
</dbReference>